<protein>
    <recommendedName>
        <fullName evidence="3">C3H1-type domain-containing protein</fullName>
    </recommendedName>
</protein>
<dbReference type="EMBL" id="JAZGQO010000011">
    <property type="protein sequence ID" value="KAK6174697.1"/>
    <property type="molecule type" value="Genomic_DNA"/>
</dbReference>
<reference evidence="4 5" key="1">
    <citation type="submission" date="2024-01" db="EMBL/GenBank/DDBJ databases">
        <title>The genome of the rayed Mediterranean limpet Patella caerulea (Linnaeus, 1758).</title>
        <authorList>
            <person name="Anh-Thu Weber A."/>
            <person name="Halstead-Nussloch G."/>
        </authorList>
    </citation>
    <scope>NUCLEOTIDE SEQUENCE [LARGE SCALE GENOMIC DNA]</scope>
    <source>
        <strain evidence="4">AATW-2023a</strain>
        <tissue evidence="4">Whole specimen</tissue>
    </source>
</reference>
<name>A0AAN8JC17_PATCE</name>
<proteinExistence type="predicted"/>
<feature type="compositionally biased region" description="Basic and acidic residues" evidence="2">
    <location>
        <begin position="236"/>
        <end position="254"/>
    </location>
</feature>
<comment type="caution">
    <text evidence="4">The sequence shown here is derived from an EMBL/GenBank/DDBJ whole genome shotgun (WGS) entry which is preliminary data.</text>
</comment>
<dbReference type="Pfam" id="PF14608">
    <property type="entry name" value="zf-CCCH_2"/>
    <property type="match status" value="2"/>
</dbReference>
<dbReference type="InterPro" id="IPR027871">
    <property type="entry name" value="DUF4603"/>
</dbReference>
<dbReference type="PANTHER" id="PTHR17611">
    <property type="entry name" value="DNA SEGMENT, CHR 5, ERATO DOI 579, EXPRESSED"/>
    <property type="match status" value="1"/>
</dbReference>
<dbReference type="PANTHER" id="PTHR17611:SF3">
    <property type="entry name" value="DNA SEGMENT, CHR 5, ERATO DOI 579, EXPRESSED"/>
    <property type="match status" value="1"/>
</dbReference>
<feature type="region of interest" description="Disordered" evidence="2">
    <location>
        <begin position="67"/>
        <end position="86"/>
    </location>
</feature>
<gene>
    <name evidence="4" type="ORF">SNE40_017926</name>
</gene>
<dbReference type="GO" id="GO:0008270">
    <property type="term" value="F:zinc ion binding"/>
    <property type="evidence" value="ECO:0007669"/>
    <property type="project" value="UniProtKB-KW"/>
</dbReference>
<organism evidence="4 5">
    <name type="scientific">Patella caerulea</name>
    <name type="common">Rayed Mediterranean limpet</name>
    <dbReference type="NCBI Taxonomy" id="87958"/>
    <lineage>
        <taxon>Eukaryota</taxon>
        <taxon>Metazoa</taxon>
        <taxon>Spiralia</taxon>
        <taxon>Lophotrochozoa</taxon>
        <taxon>Mollusca</taxon>
        <taxon>Gastropoda</taxon>
        <taxon>Patellogastropoda</taxon>
        <taxon>Patelloidea</taxon>
        <taxon>Patellidae</taxon>
        <taxon>Patella</taxon>
    </lineage>
</organism>
<feature type="zinc finger region" description="C3H1-type" evidence="1">
    <location>
        <begin position="1413"/>
        <end position="1439"/>
    </location>
</feature>
<feature type="compositionally biased region" description="Basic and acidic residues" evidence="2">
    <location>
        <begin position="197"/>
        <end position="210"/>
    </location>
</feature>
<accession>A0AAN8JC17</accession>
<evidence type="ECO:0000313" key="4">
    <source>
        <dbReference type="EMBL" id="KAK6174697.1"/>
    </source>
</evidence>
<keyword evidence="1" id="KW-0863">Zinc-finger</keyword>
<keyword evidence="1" id="KW-0479">Metal-binding</keyword>
<sequence>MKHPDLRMSLEVVLPSSDSVHSWLGHQLEVRGIDSVVYTRYIINLLQHDYSDQIETEELWGKKVEQVKKRDRKGEHKKKSPVSDEERRKNAVLECLQSVSEQDCDIENLVDELCNRLKETKTHKECFTPLSVNVNTVDEKRENKNSVTCTQDPAQRYYAAFPALSGDDSPASISPSVCEPNIWKRNPLTGQSAGETSESKDKLSSEDGKPKNSTLSTRSETKQRPERNHPKRRSKSMTDRKENDRKTQKLDGKKKVYPKGNKPKGPQTKMQKVIEKHSNTSVHVLSWPLTAEKNMESGEISKDEQRDKAAEAEYCSKVEQIIKTLLLSGISDQPRKSSGATLETEWPEWMRAESVSPELQENYEWYTQPLNEILVTPFSKSKRLYKRYSYPPTLFFDEETDLESILGPLLSSVTSRYQFVDDVFSPPVVESDLNVSDDVVLEKQLPVNSGVLKENVLPQMKNDLADEQDDKLQVNPIGYTLPYTSPTSGQFSLFEYVDNKENLAPNIQEPLAEKLNERHVQELWQGATETGLRNEQISNSELYSVWHKGQDGEGVAMETSLADLYEISSCSTQTFDSDDGTDMSDFEGIFTFDLESDEDYVSTPVKHFHQPPTQEMSCLNLNEDMVEAASGMDVPESAFFTEELLESFNSVIESPKNSGVCSMLIDREYLTEVMQMDLQNQMDMQSPYTNLSPLCFNIWSIDEGNTESCWQSKVLLHEFLQTFDDDCRITSVPWDSVLGDRNLGWNLTPKDECEKLREKTKSGQLSQLWDVNSQRKLPWFGAFWSMPYNVSIWTSFSDCPENEHNVKSDWGQTMEPVEWEIDESEIFLSQGTIDEDAMIGVELLEELHKETSKEDIRYNFLRVGSWDKCERSVSDSDIHASWSKRDAAKQEFHRSFELIPSETSAFTDVIPSKMPHVRSAPNLKLSSLYSLPPSDYDNPKLPSVEQASAKHDSPAEHLYFSNRTHFRPIQTPVGTPHEEKLEERGDLFGEQGFSSGTLYQQFHQPGLIEEKLPMFRPKFKVQKDLDKYIQTGRSLDDDYDPKFTCKSEISICPSSTTLEELGRGKIGDIFDVTGEGEDPCGKESGFESNGEIEESVILPDEKDVDRDLDECDWTAGPTLAARFNHLYLDNSDHYLPSALSDMWKEKKTDGGTVEYSNAWSSGYDCEDVEGGKYGHCMQYLQYLPLVKHGELSFSQNSLEPSNEETELKPTLPDKAYVEWPTLLESQHEKLEPMPSDSSETVCENNAALRKPGFEMEDAAYMWNEEMSGKTINVMDPYVGPDYKRKCFEDRVYPVDNMPNSVDELSQYYLGSLSEDNKHIECPATTHELLHTHGFDVNLLPPIPIPDTAVYSCELEQQDIGGPGLVPIIPDLAVYSSDLEKQWLDPKSLPKSEWPPYLSIPDARKKINKIKTKGVSRKPCSFFLEGSCKRSDCKFSHDISTITCRFWEDGMCFKGPLCPFLHGYHIASDSDTNSVDSVEMKFELKKEEFPELKLSRQGSGKV</sequence>
<dbReference type="SMART" id="SM00356">
    <property type="entry name" value="ZnF_C3H1"/>
    <property type="match status" value="2"/>
</dbReference>
<feature type="region of interest" description="Disordered" evidence="2">
    <location>
        <begin position="166"/>
        <end position="274"/>
    </location>
</feature>
<feature type="compositionally biased region" description="Basic and acidic residues" evidence="2">
    <location>
        <begin position="219"/>
        <end position="228"/>
    </location>
</feature>
<evidence type="ECO:0000313" key="5">
    <source>
        <dbReference type="Proteomes" id="UP001347796"/>
    </source>
</evidence>
<dbReference type="InterPro" id="IPR000571">
    <property type="entry name" value="Znf_CCCH"/>
</dbReference>
<dbReference type="Gene3D" id="4.10.1000.10">
    <property type="entry name" value="Zinc finger, CCCH-type"/>
    <property type="match status" value="1"/>
</dbReference>
<feature type="zinc finger region" description="C3H1-type" evidence="1">
    <location>
        <begin position="1442"/>
        <end position="1464"/>
    </location>
</feature>
<evidence type="ECO:0000256" key="2">
    <source>
        <dbReference type="SAM" id="MobiDB-lite"/>
    </source>
</evidence>
<dbReference type="Pfam" id="PF15376">
    <property type="entry name" value="DUF4603"/>
    <property type="match status" value="1"/>
</dbReference>
<evidence type="ECO:0000256" key="1">
    <source>
        <dbReference type="PROSITE-ProRule" id="PRU00723"/>
    </source>
</evidence>
<evidence type="ECO:0000259" key="3">
    <source>
        <dbReference type="PROSITE" id="PS50103"/>
    </source>
</evidence>
<keyword evidence="5" id="KW-1185">Reference proteome</keyword>
<dbReference type="PROSITE" id="PS50103">
    <property type="entry name" value="ZF_C3H1"/>
    <property type="match status" value="2"/>
</dbReference>
<feature type="domain" description="C3H1-type" evidence="3">
    <location>
        <begin position="1413"/>
        <end position="1439"/>
    </location>
</feature>
<feature type="domain" description="C3H1-type" evidence="3">
    <location>
        <begin position="1442"/>
        <end position="1464"/>
    </location>
</feature>
<keyword evidence="1" id="KW-0862">Zinc</keyword>
<dbReference type="Proteomes" id="UP001347796">
    <property type="component" value="Unassembled WGS sequence"/>
</dbReference>